<dbReference type="Gene3D" id="2.60.120.200">
    <property type="match status" value="1"/>
</dbReference>
<evidence type="ECO:0000313" key="3">
    <source>
        <dbReference type="EMBL" id="SEH67017.1"/>
    </source>
</evidence>
<evidence type="ECO:0000313" key="4">
    <source>
        <dbReference type="Proteomes" id="UP000199371"/>
    </source>
</evidence>
<dbReference type="PROSITE" id="PS51257">
    <property type="entry name" value="PROKAR_LIPOPROTEIN"/>
    <property type="match status" value="1"/>
</dbReference>
<dbReference type="RefSeq" id="WP_092790421.1">
    <property type="nucleotide sequence ID" value="NZ_FNXF01000002.1"/>
</dbReference>
<dbReference type="OrthoDB" id="9809583at2"/>
<comment type="similarity">
    <text evidence="1">Belongs to the glycosyl hydrolase 16 family.</text>
</comment>
<gene>
    <name evidence="3" type="ORF">SAMN05660691_00786</name>
</gene>
<dbReference type="CDD" id="cd08023">
    <property type="entry name" value="GH16_laminarinase_like"/>
    <property type="match status" value="1"/>
</dbReference>
<dbReference type="STRING" id="173990.SAMN05660691_00786"/>
<dbReference type="PANTHER" id="PTHR10963:SF55">
    <property type="entry name" value="GLYCOSIDE HYDROLASE FAMILY 16 PROTEIN"/>
    <property type="match status" value="1"/>
</dbReference>
<dbReference type="InterPro" id="IPR013320">
    <property type="entry name" value="ConA-like_dom_sf"/>
</dbReference>
<sequence length="325" mass="36693">MRRYLVTLLASAVLASCSTVPPKPAEKSVAQHQPDAIASADWQLVWQDEFDSNSIDQSKWSFEQNCWGGGNDEQQCYTNRPENAYVDNGVLYIVARKETFTGPALNEDDPDFSPHQRKTLPYTSARLRSKGKGDWLYGRFEVRAKLPTGQGSWPAIWMLPTDWLYGPWPLSGEIDIMEAVNLGTVSDEPSALADEPERRIHGTLHYGEPWPDNVHSGKSYKLPNGQSPADNFHTYAIEWQPGEIRWYVDDVLYSTQKSSDWHTGAVTLKTALPRHAPFDRPFHMLLNLAVGGNWAGSVNETGINPSAYPQSLQIDYVRVYQRQRP</sequence>
<dbReference type="GO" id="GO:0004553">
    <property type="term" value="F:hydrolase activity, hydrolyzing O-glycosyl compounds"/>
    <property type="evidence" value="ECO:0007669"/>
    <property type="project" value="InterPro"/>
</dbReference>
<dbReference type="GO" id="GO:0005975">
    <property type="term" value="P:carbohydrate metabolic process"/>
    <property type="evidence" value="ECO:0007669"/>
    <property type="project" value="InterPro"/>
</dbReference>
<dbReference type="InterPro" id="IPR000757">
    <property type="entry name" value="Beta-glucanase-like"/>
</dbReference>
<protein>
    <submittedName>
        <fullName evidence="3">Glycosyl hydrolases family 16</fullName>
    </submittedName>
</protein>
<keyword evidence="3" id="KW-0378">Hydrolase</keyword>
<dbReference type="EMBL" id="FNXF01000002">
    <property type="protein sequence ID" value="SEH67017.1"/>
    <property type="molecule type" value="Genomic_DNA"/>
</dbReference>
<evidence type="ECO:0000259" key="2">
    <source>
        <dbReference type="PROSITE" id="PS51762"/>
    </source>
</evidence>
<dbReference type="Pfam" id="PF00722">
    <property type="entry name" value="Glyco_hydro_16"/>
    <property type="match status" value="1"/>
</dbReference>
<reference evidence="4" key="1">
    <citation type="submission" date="2016-10" db="EMBL/GenBank/DDBJ databases">
        <authorList>
            <person name="Varghese N."/>
            <person name="Submissions S."/>
        </authorList>
    </citation>
    <scope>NUCLEOTIDE SEQUENCE [LARGE SCALE GENOMIC DNA]</scope>
    <source>
        <strain evidence="4">DSM 17616</strain>
    </source>
</reference>
<proteinExistence type="inferred from homology"/>
<dbReference type="SUPFAM" id="SSF49899">
    <property type="entry name" value="Concanavalin A-like lectins/glucanases"/>
    <property type="match status" value="1"/>
</dbReference>
<dbReference type="PANTHER" id="PTHR10963">
    <property type="entry name" value="GLYCOSYL HYDROLASE-RELATED"/>
    <property type="match status" value="1"/>
</dbReference>
<name>A0A1H6K6A8_9GAMM</name>
<organism evidence="3 4">
    <name type="scientific">Rheinheimera pacifica</name>
    <dbReference type="NCBI Taxonomy" id="173990"/>
    <lineage>
        <taxon>Bacteria</taxon>
        <taxon>Pseudomonadati</taxon>
        <taxon>Pseudomonadota</taxon>
        <taxon>Gammaproteobacteria</taxon>
        <taxon>Chromatiales</taxon>
        <taxon>Chromatiaceae</taxon>
        <taxon>Rheinheimera</taxon>
    </lineage>
</organism>
<dbReference type="Proteomes" id="UP000199371">
    <property type="component" value="Unassembled WGS sequence"/>
</dbReference>
<accession>A0A1H6K6A8</accession>
<dbReference type="InterPro" id="IPR050546">
    <property type="entry name" value="Glycosyl_Hydrlase_16"/>
</dbReference>
<feature type="domain" description="GH16" evidence="2">
    <location>
        <begin position="40"/>
        <end position="325"/>
    </location>
</feature>
<evidence type="ECO:0000256" key="1">
    <source>
        <dbReference type="ARBA" id="ARBA00006865"/>
    </source>
</evidence>
<dbReference type="AlphaFoldDB" id="A0A1H6K6A8"/>
<keyword evidence="4" id="KW-1185">Reference proteome</keyword>
<dbReference type="PROSITE" id="PS51762">
    <property type="entry name" value="GH16_2"/>
    <property type="match status" value="1"/>
</dbReference>